<organism evidence="1 2">
    <name type="scientific">Chryseobacterium caseinilyticum</name>
    <dbReference type="NCBI Taxonomy" id="2771428"/>
    <lineage>
        <taxon>Bacteria</taxon>
        <taxon>Pseudomonadati</taxon>
        <taxon>Bacteroidota</taxon>
        <taxon>Flavobacteriia</taxon>
        <taxon>Flavobacteriales</taxon>
        <taxon>Weeksellaceae</taxon>
        <taxon>Chryseobacterium group</taxon>
        <taxon>Chryseobacterium</taxon>
    </lineage>
</organism>
<dbReference type="EMBL" id="JACYFS010000001">
    <property type="protein sequence ID" value="MBD8081974.1"/>
    <property type="molecule type" value="Genomic_DNA"/>
</dbReference>
<sequence>MGINTIGIAISSKINHLNDIADRLNIIIDGPTSEVYFEEAISDSILEDDIYLTKLENGTLITTGRNFPFFGEDFSILSEHSTKFLKFAYGDTSGQYYFEYYENGNFLRSKYVSEGQIKTVEGNSLPMEFAGFSDDELILEIMSQTCGEDIFTIKPNQKSLKYRYISGKPVTKAVVKPVAISVAVED</sequence>
<dbReference type="Proteomes" id="UP000637299">
    <property type="component" value="Unassembled WGS sequence"/>
</dbReference>
<evidence type="ECO:0000313" key="2">
    <source>
        <dbReference type="Proteomes" id="UP000637299"/>
    </source>
</evidence>
<name>A0ABR8ZA66_9FLAO</name>
<reference evidence="1 2" key="1">
    <citation type="submission" date="2020-09" db="EMBL/GenBank/DDBJ databases">
        <title>Genome seq and assembly of Chryseobacterium sp.</title>
        <authorList>
            <person name="Chhetri G."/>
        </authorList>
    </citation>
    <scope>NUCLEOTIDE SEQUENCE [LARGE SCALE GENOMIC DNA]</scope>
    <source>
        <strain evidence="1 2">GCR10</strain>
    </source>
</reference>
<comment type="caution">
    <text evidence="1">The sequence shown here is derived from an EMBL/GenBank/DDBJ whole genome shotgun (WGS) entry which is preliminary data.</text>
</comment>
<dbReference type="RefSeq" id="WP_191735655.1">
    <property type="nucleotide sequence ID" value="NZ_JACYFS010000001.1"/>
</dbReference>
<accession>A0ABR8ZA66</accession>
<proteinExistence type="predicted"/>
<keyword evidence="2" id="KW-1185">Reference proteome</keyword>
<protein>
    <recommendedName>
        <fullName evidence="3">DUF5110 domain-containing protein</fullName>
    </recommendedName>
</protein>
<gene>
    <name evidence="1" type="ORF">IC610_05990</name>
</gene>
<evidence type="ECO:0000313" key="1">
    <source>
        <dbReference type="EMBL" id="MBD8081974.1"/>
    </source>
</evidence>
<evidence type="ECO:0008006" key="3">
    <source>
        <dbReference type="Google" id="ProtNLM"/>
    </source>
</evidence>